<reference evidence="1" key="1">
    <citation type="journal article" date="2025" name="Int. J. Syst. Evol. Microbiol.">
        <title>Inconstantimicrobium mannanitabidum sp. nov., a novel member of the family Clostridiaceae isolated from anoxic soil under the treatment of reductive soil disinfestation.</title>
        <authorList>
            <person name="Ueki A."/>
            <person name="Tonouchi A."/>
            <person name="Honma S."/>
            <person name="Kaku N."/>
            <person name="Ueki K."/>
        </authorList>
    </citation>
    <scope>NUCLEOTIDE SEQUENCE</scope>
    <source>
        <strain evidence="1">TW13</strain>
    </source>
</reference>
<gene>
    <name evidence="1" type="primary">murE</name>
    <name evidence="1" type="ORF">rsdtw13_13750</name>
</gene>
<dbReference type="EMBL" id="BROD01000001">
    <property type="protein sequence ID" value="GKX66117.1"/>
    <property type="molecule type" value="Genomic_DNA"/>
</dbReference>
<sequence>MLLKNLLEGLDYQLVSGDVNREIGKICYDNRKVSKDDLFVCVKGFSVDGHTFAEKATENGATVVVCEDEVKVLEGVTVIKVDNTRRALAKIASNYYGNPSKKLKVIGITGTNGKTTSSYIIRDVLTKAGNKVGLIGTIANYIGDKKFKTERTTPESLELQELFKQMVDEGANYCVMEVSSHALALDRVYDVEFDYAIFTNLTRDHLDMHKTFEEYYKAKFKLFKMANNCIINIDDDYGKRIIEDLEEDKKSKNIVTISLKQDADYTAENILLGAMKSEFDTKGKKYEMEIPGLYNVYNSLGCIAVCDLLKLSYEKINAALKEATVPGRCQRVGKSHNLDFTIIVDYAHTPDGLENILSTVKQVTKGRVIAVFGCGGNRDTVKRPQMGEIATRIADIAIVTSDNPRKEEPALIIEDILKGIKDKDNCITIENRYDAIKKAIELAKSEDSVVIAGKGHEDYQILKDETIHFDDREVVEEILQNRNEV</sequence>
<keyword evidence="1" id="KW-0436">Ligase</keyword>
<evidence type="ECO:0000313" key="1">
    <source>
        <dbReference type="EMBL" id="GKX66117.1"/>
    </source>
</evidence>
<protein>
    <submittedName>
        <fullName evidence="1">UDP-N-acetylmuramoyl-L-alanyl-D-glutamate--2, 6-diaminopimelate ligase</fullName>
    </submittedName>
</protein>
<proteinExistence type="predicted"/>
<evidence type="ECO:0000313" key="2">
    <source>
        <dbReference type="Proteomes" id="UP001058074"/>
    </source>
</evidence>
<accession>A0ACB5RAH8</accession>
<keyword evidence="2" id="KW-1185">Reference proteome</keyword>
<name>A0ACB5RAH8_9CLOT</name>
<organism evidence="1 2">
    <name type="scientific">Inconstantimicrobium mannanitabidum</name>
    <dbReference type="NCBI Taxonomy" id="1604901"/>
    <lineage>
        <taxon>Bacteria</taxon>
        <taxon>Bacillati</taxon>
        <taxon>Bacillota</taxon>
        <taxon>Clostridia</taxon>
        <taxon>Eubacteriales</taxon>
        <taxon>Clostridiaceae</taxon>
        <taxon>Inconstantimicrobium</taxon>
    </lineage>
</organism>
<comment type="caution">
    <text evidence="1">The sequence shown here is derived from an EMBL/GenBank/DDBJ whole genome shotgun (WGS) entry which is preliminary data.</text>
</comment>
<dbReference type="Proteomes" id="UP001058074">
    <property type="component" value="Unassembled WGS sequence"/>
</dbReference>